<dbReference type="Pfam" id="PF20434">
    <property type="entry name" value="BD-FAE"/>
    <property type="match status" value="1"/>
</dbReference>
<keyword evidence="2 5" id="KW-0378">Hydrolase</keyword>
<gene>
    <name evidence="5" type="ORF">GV794_22755</name>
</gene>
<dbReference type="InterPro" id="IPR050300">
    <property type="entry name" value="GDXG_lipolytic_enzyme"/>
</dbReference>
<name>A0ABX0CPM4_9NOCA</name>
<dbReference type="Gene3D" id="3.40.50.1820">
    <property type="entry name" value="alpha/beta hydrolase"/>
    <property type="match status" value="1"/>
</dbReference>
<evidence type="ECO:0000313" key="5">
    <source>
        <dbReference type="EMBL" id="NEW58444.1"/>
    </source>
</evidence>
<protein>
    <submittedName>
        <fullName evidence="5">Alpha/beta hydrolase</fullName>
    </submittedName>
</protein>
<dbReference type="RefSeq" id="WP_163956218.1">
    <property type="nucleotide sequence ID" value="NZ_JAAGUX010000054.1"/>
</dbReference>
<keyword evidence="3" id="KW-0812">Transmembrane</keyword>
<feature type="transmembrane region" description="Helical" evidence="3">
    <location>
        <begin position="27"/>
        <end position="52"/>
    </location>
</feature>
<comment type="caution">
    <text evidence="5">The sequence shown here is derived from an EMBL/GenBank/DDBJ whole genome shotgun (WGS) entry which is preliminary data.</text>
</comment>
<dbReference type="GO" id="GO:0016787">
    <property type="term" value="F:hydrolase activity"/>
    <property type="evidence" value="ECO:0007669"/>
    <property type="project" value="UniProtKB-KW"/>
</dbReference>
<dbReference type="PANTHER" id="PTHR48081">
    <property type="entry name" value="AB HYDROLASE SUPERFAMILY PROTEIN C4A8.06C"/>
    <property type="match status" value="1"/>
</dbReference>
<accession>A0ABX0CPM4</accession>
<evidence type="ECO:0000256" key="1">
    <source>
        <dbReference type="ARBA" id="ARBA00010515"/>
    </source>
</evidence>
<dbReference type="PROSITE" id="PS01173">
    <property type="entry name" value="LIPASE_GDXG_HIS"/>
    <property type="match status" value="1"/>
</dbReference>
<reference evidence="5 6" key="1">
    <citation type="submission" date="2020-01" db="EMBL/GenBank/DDBJ databases">
        <title>Genetics and antimicrobial susceptibilities of Nocardia species isolated from the soil; a comparison with species isolated from humans.</title>
        <authorList>
            <person name="Carrasco G."/>
            <person name="Monzon S."/>
            <person name="Sansegundo M."/>
            <person name="Garcia E."/>
            <person name="Garrido N."/>
            <person name="Medina M.J."/>
            <person name="Villalon P."/>
            <person name="Ramirez-Arocha A.C."/>
            <person name="Jimenez P."/>
            <person name="Cuesta I."/>
            <person name="Valdezate S."/>
        </authorList>
    </citation>
    <scope>NUCLEOTIDE SEQUENCE [LARGE SCALE GENOMIC DNA]</scope>
    <source>
        <strain evidence="5 6">CNM20110649</strain>
    </source>
</reference>
<feature type="transmembrane region" description="Helical" evidence="3">
    <location>
        <begin position="76"/>
        <end position="95"/>
    </location>
</feature>
<evidence type="ECO:0000313" key="6">
    <source>
        <dbReference type="Proteomes" id="UP000470876"/>
    </source>
</evidence>
<dbReference type="EMBL" id="JAAGUX010000054">
    <property type="protein sequence ID" value="NEW58444.1"/>
    <property type="molecule type" value="Genomic_DNA"/>
</dbReference>
<dbReference type="InterPro" id="IPR002168">
    <property type="entry name" value="Lipase_GDXG_HIS_AS"/>
</dbReference>
<evidence type="ECO:0000256" key="3">
    <source>
        <dbReference type="SAM" id="Phobius"/>
    </source>
</evidence>
<dbReference type="InterPro" id="IPR049492">
    <property type="entry name" value="BD-FAE-like_dom"/>
</dbReference>
<dbReference type="SUPFAM" id="SSF53474">
    <property type="entry name" value="alpha/beta-Hydrolases"/>
    <property type="match status" value="1"/>
</dbReference>
<keyword evidence="6" id="KW-1185">Reference proteome</keyword>
<evidence type="ECO:0000256" key="2">
    <source>
        <dbReference type="ARBA" id="ARBA00022801"/>
    </source>
</evidence>
<dbReference type="InterPro" id="IPR029058">
    <property type="entry name" value="AB_hydrolase_fold"/>
</dbReference>
<feature type="domain" description="BD-FAE-like" evidence="4">
    <location>
        <begin position="169"/>
        <end position="370"/>
    </location>
</feature>
<comment type="similarity">
    <text evidence="1">Belongs to the 'GDXG' lipolytic enzyme family.</text>
</comment>
<proteinExistence type="inferred from homology"/>
<organism evidence="5 6">
    <name type="scientific">Nocardia cyriacigeorgica</name>
    <dbReference type="NCBI Taxonomy" id="135487"/>
    <lineage>
        <taxon>Bacteria</taxon>
        <taxon>Bacillati</taxon>
        <taxon>Actinomycetota</taxon>
        <taxon>Actinomycetes</taxon>
        <taxon>Mycobacteriales</taxon>
        <taxon>Nocardiaceae</taxon>
        <taxon>Nocardia</taxon>
    </lineage>
</organism>
<evidence type="ECO:0000259" key="4">
    <source>
        <dbReference type="Pfam" id="PF20434"/>
    </source>
</evidence>
<feature type="transmembrane region" description="Helical" evidence="3">
    <location>
        <begin position="107"/>
        <end position="129"/>
    </location>
</feature>
<keyword evidence="3" id="KW-0472">Membrane</keyword>
<sequence>MSDELVQQSEAREPDTDRRRWPLPRSVALVLAALLGLYLLVAQLFAVVPVGWTSPLLQIFPVQTAMLILGSLRDSMGSWNLVLGIISVALAVFAFRGGRPRRLTSTVAGITGAGLALTIVTSAALVYSMHQHTGRWVLFAPAVPLAAVGGQPDRTVTYATIDGQHMKADLYLPDNDGPVPLVVSIHGGGFIAGSRGATPYTRWLADQGYAVLDVDYRLSDATVHRWDTEDADVACAMTWATAHADEYGWDMGRVATFGGSAGGNLAINVANKINADALKPTCGDVADLPRVRAVVGIYPAVDLTASENDSAGGADVGRKYLGGSPAEYPERYAATDSAPQLSPRSPPTLLIQSGADHLVFASHTADFADDLAAAGIPRRYVEVPFVEHAYDAAVLTTGAQLGRELTLDWLRRYTG</sequence>
<keyword evidence="3" id="KW-1133">Transmembrane helix</keyword>
<dbReference type="Proteomes" id="UP000470876">
    <property type="component" value="Unassembled WGS sequence"/>
</dbReference>